<evidence type="ECO:0000256" key="3">
    <source>
        <dbReference type="ARBA" id="ARBA00022679"/>
    </source>
</evidence>
<dbReference type="Gene3D" id="2.60.120.560">
    <property type="entry name" value="Exo-inulinase, domain 1"/>
    <property type="match status" value="2"/>
</dbReference>
<dbReference type="GO" id="GO:0016787">
    <property type="term" value="F:hydrolase activity"/>
    <property type="evidence" value="ECO:0007669"/>
    <property type="project" value="InterPro"/>
</dbReference>
<dbReference type="PANTHER" id="PTHR43289">
    <property type="entry name" value="MITOGEN-ACTIVATED PROTEIN KINASE KINASE KINASE 20-RELATED"/>
    <property type="match status" value="1"/>
</dbReference>
<keyword evidence="3" id="KW-0808">Transferase</keyword>
<dbReference type="PROSITE" id="PS00108">
    <property type="entry name" value="PROTEIN_KINASE_ST"/>
    <property type="match status" value="1"/>
</dbReference>
<dbReference type="Pfam" id="PF06439">
    <property type="entry name" value="3keto-disac_hyd"/>
    <property type="match status" value="2"/>
</dbReference>
<evidence type="ECO:0000256" key="4">
    <source>
        <dbReference type="ARBA" id="ARBA00022741"/>
    </source>
</evidence>
<keyword evidence="9" id="KW-1185">Reference proteome</keyword>
<reference evidence="9" key="1">
    <citation type="submission" date="2019-08" db="EMBL/GenBank/DDBJ databases">
        <title>Limnoglobus roseus gen. nov., sp. nov., a novel freshwater planctomycete with a giant genome from the family Gemmataceae.</title>
        <authorList>
            <person name="Kulichevskaya I.S."/>
            <person name="Naumoff D.G."/>
            <person name="Miroshnikov K."/>
            <person name="Ivanova A."/>
            <person name="Philippov D.A."/>
            <person name="Hakobyan A."/>
            <person name="Rijpstra I.C."/>
            <person name="Sinninghe Damste J.S."/>
            <person name="Liesack W."/>
            <person name="Dedysh S.N."/>
        </authorList>
    </citation>
    <scope>NUCLEOTIDE SEQUENCE [LARGE SCALE GENOMIC DNA]</scope>
    <source>
        <strain evidence="9">PX52</strain>
    </source>
</reference>
<organism evidence="8 9">
    <name type="scientific">Limnoglobus roseus</name>
    <dbReference type="NCBI Taxonomy" id="2598579"/>
    <lineage>
        <taxon>Bacteria</taxon>
        <taxon>Pseudomonadati</taxon>
        <taxon>Planctomycetota</taxon>
        <taxon>Planctomycetia</taxon>
        <taxon>Gemmatales</taxon>
        <taxon>Gemmataceae</taxon>
        <taxon>Limnoglobus</taxon>
    </lineage>
</organism>
<dbReference type="Gene3D" id="3.30.200.20">
    <property type="entry name" value="Phosphorylase Kinase, domain 1"/>
    <property type="match status" value="1"/>
</dbReference>
<dbReference type="RefSeq" id="WP_149109613.1">
    <property type="nucleotide sequence ID" value="NZ_CP042425.1"/>
</dbReference>
<dbReference type="SUPFAM" id="SSF56112">
    <property type="entry name" value="Protein kinase-like (PK-like)"/>
    <property type="match status" value="1"/>
</dbReference>
<dbReference type="InterPro" id="IPR000719">
    <property type="entry name" value="Prot_kinase_dom"/>
</dbReference>
<dbReference type="CDD" id="cd14014">
    <property type="entry name" value="STKc_PknB_like"/>
    <property type="match status" value="1"/>
</dbReference>
<evidence type="ECO:0000256" key="2">
    <source>
        <dbReference type="ARBA" id="ARBA00022527"/>
    </source>
</evidence>
<dbReference type="FunFam" id="1.10.510.10:FF:000021">
    <property type="entry name" value="Serine/threonine protein kinase"/>
    <property type="match status" value="1"/>
</dbReference>
<evidence type="ECO:0000313" key="9">
    <source>
        <dbReference type="Proteomes" id="UP000324974"/>
    </source>
</evidence>
<evidence type="ECO:0000259" key="7">
    <source>
        <dbReference type="PROSITE" id="PS50011"/>
    </source>
</evidence>
<name>A0A5C1A7N4_9BACT</name>
<dbReference type="PANTHER" id="PTHR43289:SF6">
    <property type="entry name" value="SERINE_THREONINE-PROTEIN KINASE NEKL-3"/>
    <property type="match status" value="1"/>
</dbReference>
<accession>A0A5C1A7N4</accession>
<dbReference type="InterPro" id="IPR011009">
    <property type="entry name" value="Kinase-like_dom_sf"/>
</dbReference>
<keyword evidence="5 8" id="KW-0418">Kinase</keyword>
<keyword evidence="6" id="KW-0067">ATP-binding</keyword>
<sequence>MAVSHPTDDELTQYSLGTLDADLIARIEQHLRTCGPCRNYSANNHSDVDVGKPESRLSTGTHVQFAPPFPHSAAGATTGAYSDPDATVLALLQSLEQYTDVRELDRGGMGAVYLARNKSFGRDEVLKVVIPSSQKTRDTTARFKQEMEAIGRLNHPNIVTPYAAFRVGELFVFSMEFAGDNLDKRVRANGPFSVADACDFVAQAADGLQHAFERQVVHRDIKPSNLLLIESGGQAVVKIVDFGLAKAREEANTADATDAGLTNTGEVMGTPAYLSPEQAIEMKSADIRTDIYALGCTLYALLTGLPPFASETKMGYLMAHAREQPPPLRKLRPEVPAALETIASRMLAKNPADRYQTPAEVADALRKIVIAIKLPGTQVTHPSKSRKKIAIGAALLSIVGIAALVSMPSILKEKQGEIEQTELTPDTNIKQPDPLPPISPNNPIVAPTGLPSKETPRPAVPAFTAMFNGHDLNDWTRIYPQDQAVWEVKDAVLIGTGQGSPRSPFSILRFNKYTPRDFHIRVRAARSPGPPASLLIGNGIRGMHHGRYRIMFASAENLAPAAGRVMVEGKLVSQVGESVSSVANQKAWNTYDVILEGNRLRVDVDGVLTTEYTDAGLWAQPLGLALHIPGDSSVKVQSLEIKELPKQPTGFVELFNGRDLSGWEQLGNKTGTWTVVNGTLVGSWPTTGIGMGGSVLKLTSNIYRNFHLRLRTTKPAARECHLSLFEGPAGSGGLYRVSFGSADGKPGEETGRLLFLRNGLYPLLSQPKIDPNKWYGLGVIVQGNRIQVEIDGIRTADHTDENMPAENCRICLTLLAGTEARFQAIEIKELPPPAQK</sequence>
<dbReference type="GO" id="GO:0005524">
    <property type="term" value="F:ATP binding"/>
    <property type="evidence" value="ECO:0007669"/>
    <property type="project" value="UniProtKB-KW"/>
</dbReference>
<evidence type="ECO:0000256" key="5">
    <source>
        <dbReference type="ARBA" id="ARBA00022777"/>
    </source>
</evidence>
<keyword evidence="4" id="KW-0547">Nucleotide-binding</keyword>
<dbReference type="Gene3D" id="1.10.510.10">
    <property type="entry name" value="Transferase(Phosphotransferase) domain 1"/>
    <property type="match status" value="1"/>
</dbReference>
<dbReference type="AlphaFoldDB" id="A0A5C1A7N4"/>
<dbReference type="Pfam" id="PF00069">
    <property type="entry name" value="Pkinase"/>
    <property type="match status" value="1"/>
</dbReference>
<evidence type="ECO:0000256" key="6">
    <source>
        <dbReference type="ARBA" id="ARBA00022840"/>
    </source>
</evidence>
<evidence type="ECO:0000313" key="8">
    <source>
        <dbReference type="EMBL" id="QEL14740.1"/>
    </source>
</evidence>
<dbReference type="InterPro" id="IPR008271">
    <property type="entry name" value="Ser/Thr_kinase_AS"/>
</dbReference>
<dbReference type="OrthoDB" id="6111975at2"/>
<feature type="domain" description="Protein kinase" evidence="7">
    <location>
        <begin position="98"/>
        <end position="369"/>
    </location>
</feature>
<dbReference type="Proteomes" id="UP000324974">
    <property type="component" value="Chromosome"/>
</dbReference>
<protein>
    <recommendedName>
        <fullName evidence="1">non-specific serine/threonine protein kinase</fullName>
        <ecNumber evidence="1">2.7.11.1</ecNumber>
    </recommendedName>
</protein>
<dbReference type="GO" id="GO:0004674">
    <property type="term" value="F:protein serine/threonine kinase activity"/>
    <property type="evidence" value="ECO:0007669"/>
    <property type="project" value="UniProtKB-KW"/>
</dbReference>
<dbReference type="EMBL" id="CP042425">
    <property type="protein sequence ID" value="QEL14740.1"/>
    <property type="molecule type" value="Genomic_DNA"/>
</dbReference>
<dbReference type="SMART" id="SM00220">
    <property type="entry name" value="S_TKc"/>
    <property type="match status" value="1"/>
</dbReference>
<dbReference type="KEGG" id="lrs:PX52LOC_01634"/>
<dbReference type="InterPro" id="IPR010496">
    <property type="entry name" value="AL/BT2_dom"/>
</dbReference>
<dbReference type="EC" id="2.7.11.1" evidence="1"/>
<proteinExistence type="predicted"/>
<dbReference type="PROSITE" id="PS50011">
    <property type="entry name" value="PROTEIN_KINASE_DOM"/>
    <property type="match status" value="1"/>
</dbReference>
<evidence type="ECO:0000256" key="1">
    <source>
        <dbReference type="ARBA" id="ARBA00012513"/>
    </source>
</evidence>
<keyword evidence="2 8" id="KW-0723">Serine/threonine-protein kinase</keyword>
<gene>
    <name evidence="8" type="ORF">PX52LOC_01634</name>
</gene>